<keyword evidence="9" id="KW-1185">Reference proteome</keyword>
<protein>
    <recommendedName>
        <fullName evidence="6">Ribosomal RNA small subunit methyltransferase I</fullName>
        <ecNumber evidence="6">2.1.1.198</ecNumber>
    </recommendedName>
    <alternativeName>
        <fullName evidence="6">16S rRNA 2'-O-ribose C1402 methyltransferase</fullName>
    </alternativeName>
    <alternativeName>
        <fullName evidence="6">rRNA (cytidine-2'-O-)-methyltransferase RsmI</fullName>
    </alternativeName>
</protein>
<comment type="catalytic activity">
    <reaction evidence="6">
        <text>cytidine(1402) in 16S rRNA + S-adenosyl-L-methionine = 2'-O-methylcytidine(1402) in 16S rRNA + S-adenosyl-L-homocysteine + H(+)</text>
        <dbReference type="Rhea" id="RHEA:42924"/>
        <dbReference type="Rhea" id="RHEA-COMP:10285"/>
        <dbReference type="Rhea" id="RHEA-COMP:10286"/>
        <dbReference type="ChEBI" id="CHEBI:15378"/>
        <dbReference type="ChEBI" id="CHEBI:57856"/>
        <dbReference type="ChEBI" id="CHEBI:59789"/>
        <dbReference type="ChEBI" id="CHEBI:74495"/>
        <dbReference type="ChEBI" id="CHEBI:82748"/>
        <dbReference type="EC" id="2.1.1.198"/>
    </reaction>
</comment>
<evidence type="ECO:0000256" key="6">
    <source>
        <dbReference type="HAMAP-Rule" id="MF_01877"/>
    </source>
</evidence>
<dbReference type="GO" id="GO:0032259">
    <property type="term" value="P:methylation"/>
    <property type="evidence" value="ECO:0007669"/>
    <property type="project" value="UniProtKB-KW"/>
</dbReference>
<evidence type="ECO:0000259" key="7">
    <source>
        <dbReference type="Pfam" id="PF00590"/>
    </source>
</evidence>
<evidence type="ECO:0000256" key="1">
    <source>
        <dbReference type="ARBA" id="ARBA00022490"/>
    </source>
</evidence>
<evidence type="ECO:0000256" key="5">
    <source>
        <dbReference type="ARBA" id="ARBA00022691"/>
    </source>
</evidence>
<keyword evidence="3 6" id="KW-0489">Methyltransferase</keyword>
<keyword evidence="1 6" id="KW-0963">Cytoplasm</keyword>
<dbReference type="PANTHER" id="PTHR46111:SF1">
    <property type="entry name" value="RIBOSOMAL RNA SMALL SUBUNIT METHYLTRANSFERASE I"/>
    <property type="match status" value="1"/>
</dbReference>
<dbReference type="PROSITE" id="PS01296">
    <property type="entry name" value="RSMI"/>
    <property type="match status" value="1"/>
</dbReference>
<dbReference type="Pfam" id="PF00590">
    <property type="entry name" value="TP_methylase"/>
    <property type="match status" value="1"/>
</dbReference>
<dbReference type="CDD" id="cd11648">
    <property type="entry name" value="RsmI"/>
    <property type="match status" value="1"/>
</dbReference>
<name>A0ABW3L7F8_9BACI</name>
<dbReference type="InterPro" id="IPR008189">
    <property type="entry name" value="rRNA_ssu_MeTfrase_I"/>
</dbReference>
<dbReference type="PANTHER" id="PTHR46111">
    <property type="entry name" value="RIBOSOMAL RNA SMALL SUBUNIT METHYLTRANSFERASE I"/>
    <property type="match status" value="1"/>
</dbReference>
<proteinExistence type="inferred from homology"/>
<dbReference type="InterPro" id="IPR014776">
    <property type="entry name" value="4pyrrole_Mease_sub2"/>
</dbReference>
<dbReference type="NCBIfam" id="TIGR00096">
    <property type="entry name" value="16S rRNA (cytidine(1402)-2'-O)-methyltransferase"/>
    <property type="match status" value="1"/>
</dbReference>
<evidence type="ECO:0000313" key="9">
    <source>
        <dbReference type="Proteomes" id="UP001596990"/>
    </source>
</evidence>
<dbReference type="HAMAP" id="MF_01877">
    <property type="entry name" value="16SrRNA_methyltr_I"/>
    <property type="match status" value="1"/>
</dbReference>
<sequence>MKIQKSYAGDTDYGTLYIVPTPIGNLEDMTFRAVRLLKEADVIAAEDTRNTKKLLNHFDIQNELISYHEHNKQAREDALLNRLEKGESIAVVSDAGMPGVSDPGFELVKAAVGRDIPVVVLPGANAALCALVGSGLQTDTFHFHGFLPRKKKEREAELVELKKIRSTIIFYESPHRLKEMLKALHEVFGDRSVALSRELTKKYEEFIRGSMTEVREWAEEQEIRGEFCVIVEGTEEDQVDDVLWWSALSVIDHVTHYIESEDMSSKDAIKAVATERKLPKREVYQAYHIND</sequence>
<keyword evidence="4 6" id="KW-0808">Transferase</keyword>
<dbReference type="Proteomes" id="UP001596990">
    <property type="component" value="Unassembled WGS sequence"/>
</dbReference>
<comment type="similarity">
    <text evidence="6">Belongs to the methyltransferase superfamily. RsmI family.</text>
</comment>
<evidence type="ECO:0000256" key="3">
    <source>
        <dbReference type="ARBA" id="ARBA00022603"/>
    </source>
</evidence>
<dbReference type="InterPro" id="IPR000878">
    <property type="entry name" value="4pyrrol_Mease"/>
</dbReference>
<comment type="function">
    <text evidence="6">Catalyzes the 2'-O-methylation of the ribose of cytidine 1402 (C1402) in 16S rRNA.</text>
</comment>
<dbReference type="EMBL" id="JBHTKL010000007">
    <property type="protein sequence ID" value="MFD1021130.1"/>
    <property type="molecule type" value="Genomic_DNA"/>
</dbReference>
<feature type="domain" description="Tetrapyrrole methylase" evidence="7">
    <location>
        <begin position="15"/>
        <end position="214"/>
    </location>
</feature>
<dbReference type="RefSeq" id="WP_386064064.1">
    <property type="nucleotide sequence ID" value="NZ_JBHTKL010000007.1"/>
</dbReference>
<dbReference type="Gene3D" id="3.30.950.10">
    <property type="entry name" value="Methyltransferase, Cobalt-precorrin-4 Transmethylase, Domain 2"/>
    <property type="match status" value="1"/>
</dbReference>
<gene>
    <name evidence="6 8" type="primary">rsmI</name>
    <name evidence="8" type="ORF">ACFQ2J_18220</name>
</gene>
<evidence type="ECO:0000256" key="2">
    <source>
        <dbReference type="ARBA" id="ARBA00022552"/>
    </source>
</evidence>
<dbReference type="PIRSF" id="PIRSF005917">
    <property type="entry name" value="MTase_YraL"/>
    <property type="match status" value="1"/>
</dbReference>
<keyword evidence="2 6" id="KW-0698">rRNA processing</keyword>
<evidence type="ECO:0000256" key="4">
    <source>
        <dbReference type="ARBA" id="ARBA00022679"/>
    </source>
</evidence>
<keyword evidence="5 6" id="KW-0949">S-adenosyl-L-methionine</keyword>
<dbReference type="InterPro" id="IPR018063">
    <property type="entry name" value="SAM_MeTrfase_RsmI_CS"/>
</dbReference>
<evidence type="ECO:0000313" key="8">
    <source>
        <dbReference type="EMBL" id="MFD1021130.1"/>
    </source>
</evidence>
<accession>A0ABW3L7F8</accession>
<comment type="caution">
    <text evidence="8">The sequence shown here is derived from an EMBL/GenBank/DDBJ whole genome shotgun (WGS) entry which is preliminary data.</text>
</comment>
<dbReference type="SUPFAM" id="SSF53790">
    <property type="entry name" value="Tetrapyrrole methylase"/>
    <property type="match status" value="1"/>
</dbReference>
<reference evidence="9" key="1">
    <citation type="journal article" date="2019" name="Int. J. Syst. Evol. Microbiol.">
        <title>The Global Catalogue of Microorganisms (GCM) 10K type strain sequencing project: providing services to taxonomists for standard genome sequencing and annotation.</title>
        <authorList>
            <consortium name="The Broad Institute Genomics Platform"/>
            <consortium name="The Broad Institute Genome Sequencing Center for Infectious Disease"/>
            <person name="Wu L."/>
            <person name="Ma J."/>
        </authorList>
    </citation>
    <scope>NUCLEOTIDE SEQUENCE [LARGE SCALE GENOMIC DNA]</scope>
    <source>
        <strain evidence="9">CCUG 56607</strain>
    </source>
</reference>
<dbReference type="GO" id="GO:0008168">
    <property type="term" value="F:methyltransferase activity"/>
    <property type="evidence" value="ECO:0007669"/>
    <property type="project" value="UniProtKB-KW"/>
</dbReference>
<dbReference type="Gene3D" id="3.40.1010.10">
    <property type="entry name" value="Cobalt-precorrin-4 Transmethylase, Domain 1"/>
    <property type="match status" value="1"/>
</dbReference>
<dbReference type="InterPro" id="IPR014777">
    <property type="entry name" value="4pyrrole_Mease_sub1"/>
</dbReference>
<dbReference type="InterPro" id="IPR035996">
    <property type="entry name" value="4pyrrol_Methylase_sf"/>
</dbReference>
<comment type="subcellular location">
    <subcellularLocation>
        <location evidence="6">Cytoplasm</location>
    </subcellularLocation>
</comment>
<dbReference type="EC" id="2.1.1.198" evidence="6"/>
<organism evidence="8 9">
    <name type="scientific">Thalassobacillus hwangdonensis</name>
    <dbReference type="NCBI Taxonomy" id="546108"/>
    <lineage>
        <taxon>Bacteria</taxon>
        <taxon>Bacillati</taxon>
        <taxon>Bacillota</taxon>
        <taxon>Bacilli</taxon>
        <taxon>Bacillales</taxon>
        <taxon>Bacillaceae</taxon>
        <taxon>Thalassobacillus</taxon>
    </lineage>
</organism>